<organism evidence="1 2">
    <name type="scientific">Promicromonospora thailandica</name>
    <dbReference type="NCBI Taxonomy" id="765201"/>
    <lineage>
        <taxon>Bacteria</taxon>
        <taxon>Bacillati</taxon>
        <taxon>Actinomycetota</taxon>
        <taxon>Actinomycetes</taxon>
        <taxon>Micrococcales</taxon>
        <taxon>Promicromonosporaceae</taxon>
        <taxon>Promicromonospora</taxon>
    </lineage>
</organism>
<comment type="caution">
    <text evidence="1">The sequence shown here is derived from an EMBL/GenBank/DDBJ whole genome shotgun (WGS) entry which is preliminary data.</text>
</comment>
<dbReference type="PANTHER" id="PTHR34817">
    <property type="entry name" value="NUCLEOTIDYLTRANSFERASE"/>
    <property type="match status" value="1"/>
</dbReference>
<protein>
    <recommendedName>
        <fullName evidence="3">Nucleotidyltransferase</fullName>
    </recommendedName>
</protein>
<dbReference type="AlphaFoldDB" id="A0A9X2JW90"/>
<keyword evidence="2" id="KW-1185">Reference proteome</keyword>
<gene>
    <name evidence="1" type="ORF">APR03_003736</name>
</gene>
<proteinExistence type="predicted"/>
<accession>A0A9X2JW90</accession>
<dbReference type="PANTHER" id="PTHR34817:SF2">
    <property type="entry name" value="NUCLEOTIDYLTRANSFERASE"/>
    <property type="match status" value="1"/>
</dbReference>
<dbReference type="Proteomes" id="UP001139493">
    <property type="component" value="Unassembled WGS sequence"/>
</dbReference>
<evidence type="ECO:0000313" key="1">
    <source>
        <dbReference type="EMBL" id="MCP2266370.1"/>
    </source>
</evidence>
<name>A0A9X2JW90_9MICO</name>
<evidence type="ECO:0008006" key="3">
    <source>
        <dbReference type="Google" id="ProtNLM"/>
    </source>
</evidence>
<reference evidence="1" key="1">
    <citation type="submission" date="2022-06" db="EMBL/GenBank/DDBJ databases">
        <title>Genomic Encyclopedia of Archaeal and Bacterial Type Strains, Phase II (KMG-II): from individual species to whole genera.</title>
        <authorList>
            <person name="Goeker M."/>
        </authorList>
    </citation>
    <scope>NUCLEOTIDE SEQUENCE</scope>
    <source>
        <strain evidence="1">DSM 26652</strain>
    </source>
</reference>
<sequence>MSETAARRSRYRAGMRTIPDSMDPDVVRAVDARLDRVEQEHGVRILWAIESGSRAWGFPSPDSDYDCRFLYVRPADEYVSLRPRRDVIETPLDKVFDVNGWDVRKAIGLMVKGNATVGEWLRSPIVYRGDIDVRDDLLALAGAVTDRRALFHHYLHVGTKSLALFASTGVAKKFLYALRPVVTLRWMRLNEGDATPPMDLPTLAAGAALPDDVRTAVDDLVRRKARSRELDSLVLPEVLPGFVDAELRRAEAASAPDAADPGRDQAWALAEGAFRSLVRGSLAR</sequence>
<dbReference type="Pfam" id="PF10127">
    <property type="entry name" value="RlaP"/>
    <property type="match status" value="1"/>
</dbReference>
<dbReference type="InterPro" id="IPR018775">
    <property type="entry name" value="RlaP"/>
</dbReference>
<dbReference type="EMBL" id="JAMTCS010000012">
    <property type="protein sequence ID" value="MCP2266370.1"/>
    <property type="molecule type" value="Genomic_DNA"/>
</dbReference>
<evidence type="ECO:0000313" key="2">
    <source>
        <dbReference type="Proteomes" id="UP001139493"/>
    </source>
</evidence>